<reference evidence="1" key="1">
    <citation type="submission" date="2014-07" db="EMBL/GenBank/DDBJ databases">
        <title>Identification of a novel salt tolerance gene in wild soybean by whole-genome sequencing.</title>
        <authorList>
            <person name="Lam H.-M."/>
            <person name="Qi X."/>
            <person name="Li M.-W."/>
            <person name="Liu X."/>
            <person name="Xie M."/>
            <person name="Ni M."/>
            <person name="Xu X."/>
        </authorList>
    </citation>
    <scope>NUCLEOTIDE SEQUENCE [LARGE SCALE GENOMIC DNA]</scope>
    <source>
        <tissue evidence="1">Root</tissue>
    </source>
</reference>
<accession>A0A0B2R848</accession>
<gene>
    <name evidence="1" type="ORF">glysoja_041765</name>
</gene>
<evidence type="ECO:0000313" key="1">
    <source>
        <dbReference type="EMBL" id="KHN28299.1"/>
    </source>
</evidence>
<sequence length="75" mass="8476">HIAANSIFHELNKNSDIDCHIVREKAQQGLMQLLHVSFSNQIANIFTKALPPSLFTINLSKLELIDIIRKITATH</sequence>
<feature type="non-terminal residue" evidence="1">
    <location>
        <position position="75"/>
    </location>
</feature>
<name>A0A0B2R848_GLYSO</name>
<organism evidence="1">
    <name type="scientific">Glycine soja</name>
    <name type="common">Wild soybean</name>
    <dbReference type="NCBI Taxonomy" id="3848"/>
    <lineage>
        <taxon>Eukaryota</taxon>
        <taxon>Viridiplantae</taxon>
        <taxon>Streptophyta</taxon>
        <taxon>Embryophyta</taxon>
        <taxon>Tracheophyta</taxon>
        <taxon>Spermatophyta</taxon>
        <taxon>Magnoliopsida</taxon>
        <taxon>eudicotyledons</taxon>
        <taxon>Gunneridae</taxon>
        <taxon>Pentapetalae</taxon>
        <taxon>rosids</taxon>
        <taxon>fabids</taxon>
        <taxon>Fabales</taxon>
        <taxon>Fabaceae</taxon>
        <taxon>Papilionoideae</taxon>
        <taxon>50 kb inversion clade</taxon>
        <taxon>NPAAA clade</taxon>
        <taxon>indigoferoid/millettioid clade</taxon>
        <taxon>Phaseoleae</taxon>
        <taxon>Glycine</taxon>
        <taxon>Glycine subgen. Soja</taxon>
    </lineage>
</organism>
<proteinExistence type="predicted"/>
<dbReference type="EMBL" id="KN652893">
    <property type="protein sequence ID" value="KHN28299.1"/>
    <property type="molecule type" value="Genomic_DNA"/>
</dbReference>
<evidence type="ECO:0008006" key="2">
    <source>
        <dbReference type="Google" id="ProtNLM"/>
    </source>
</evidence>
<protein>
    <recommendedName>
        <fullName evidence="2">Copia protein</fullName>
    </recommendedName>
</protein>
<dbReference type="Proteomes" id="UP000053555">
    <property type="component" value="Unassembled WGS sequence"/>
</dbReference>
<feature type="non-terminal residue" evidence="1">
    <location>
        <position position="1"/>
    </location>
</feature>
<dbReference type="AlphaFoldDB" id="A0A0B2R848"/>